<sequence length="399" mass="46500">MRNPFVVGREIKYGEPFCDRASEIKWLIDRAKSSESVCLVSLRRYGKTSLLNQVMGKLNEEGWVTLKIDLMNVHSIEDFCFFIGQEIRKFQSIKNKIFSAIKHIKPSITIGVDPLTSLPSFGVGLNSSVSKKEAILREILNTCLKLPKLLSKPVLLVFDELQQVRKIAPKGEIEAVMRAVFEKRDYDFVPFYLGSRRSILKFMFQKESEPFFKSATVREIKELPRESYIEFVQNEFKKSLSIVSSEEILHTTWKLFQGHPYAVAKVANRLWFCYLENLPKNKKEEEEIWLEIITEIIKEEATFYEAVNKNIFPYVMIVFRKIAEEGVVEKPYKEDFLKKIGMTAARVQKALGTLKKEDKIEHDKEGIHVLDPLERLWLLTSRMDEEQIKTELTKMLKEN</sequence>
<evidence type="ECO:0000313" key="2">
    <source>
        <dbReference type="EMBL" id="AMM41230.1"/>
    </source>
</evidence>
<feature type="domain" description="ATPase" evidence="1">
    <location>
        <begin position="17"/>
        <end position="266"/>
    </location>
</feature>
<dbReference type="KEGG" id="daw:HS1_001428"/>
<dbReference type="GO" id="GO:0005524">
    <property type="term" value="F:ATP binding"/>
    <property type="evidence" value="ECO:0007669"/>
    <property type="project" value="InterPro"/>
</dbReference>
<gene>
    <name evidence="2" type="ORF">HS1_001428</name>
</gene>
<dbReference type="AlphaFoldDB" id="A0A7U4TIE8"/>
<dbReference type="PANTHER" id="PTHR34301">
    <property type="entry name" value="DNA-BINDING PROTEIN-RELATED"/>
    <property type="match status" value="1"/>
</dbReference>
<dbReference type="SUPFAM" id="SSF52540">
    <property type="entry name" value="P-loop containing nucleoside triphosphate hydrolases"/>
    <property type="match status" value="1"/>
</dbReference>
<evidence type="ECO:0000259" key="1">
    <source>
        <dbReference type="Pfam" id="PF01637"/>
    </source>
</evidence>
<accession>A0A7U4TIE8</accession>
<dbReference type="EMBL" id="CP013015">
    <property type="protein sequence ID" value="AMM41230.1"/>
    <property type="molecule type" value="Genomic_DNA"/>
</dbReference>
<evidence type="ECO:0000313" key="3">
    <source>
        <dbReference type="Proteomes" id="UP000070560"/>
    </source>
</evidence>
<protein>
    <submittedName>
        <fullName evidence="2">ATPase</fullName>
    </submittedName>
</protein>
<dbReference type="InterPro" id="IPR027417">
    <property type="entry name" value="P-loop_NTPase"/>
</dbReference>
<dbReference type="InterPro" id="IPR011579">
    <property type="entry name" value="ATPase_dom"/>
</dbReference>
<dbReference type="RefSeq" id="WP_066062942.1">
    <property type="nucleotide sequence ID" value="NZ_CP013015.1"/>
</dbReference>
<dbReference type="PANTHER" id="PTHR34301:SF8">
    <property type="entry name" value="ATPASE DOMAIN-CONTAINING PROTEIN"/>
    <property type="match status" value="1"/>
</dbReference>
<keyword evidence="3" id="KW-1185">Reference proteome</keyword>
<name>A0A7U4TIE8_DESA2</name>
<dbReference type="OrthoDB" id="9805535at2"/>
<organism evidence="2 3">
    <name type="scientific">Desulfofervidus auxilii</name>
    <dbReference type="NCBI Taxonomy" id="1621989"/>
    <lineage>
        <taxon>Bacteria</taxon>
        <taxon>Pseudomonadati</taxon>
        <taxon>Thermodesulfobacteriota</taxon>
        <taxon>Candidatus Desulfofervidia</taxon>
        <taxon>Candidatus Desulfofervidales</taxon>
        <taxon>Candidatus Desulfofervidaceae</taxon>
        <taxon>Candidatus Desulfofervidus</taxon>
    </lineage>
</organism>
<dbReference type="Pfam" id="PF01637">
    <property type="entry name" value="ATPase_2"/>
    <property type="match status" value="1"/>
</dbReference>
<dbReference type="Gene3D" id="3.40.50.300">
    <property type="entry name" value="P-loop containing nucleotide triphosphate hydrolases"/>
    <property type="match status" value="1"/>
</dbReference>
<reference evidence="2 3" key="1">
    <citation type="submission" date="2015-10" db="EMBL/GenBank/DDBJ databases">
        <title>Candidatus Desulfofervidus auxilii, a hydrogenotrophic sulfate-reducing bacterium involved in the thermophilic anaerobic oxidation of methane.</title>
        <authorList>
            <person name="Krukenberg V."/>
            <person name="Richter M."/>
            <person name="Wegener G."/>
        </authorList>
    </citation>
    <scope>NUCLEOTIDE SEQUENCE [LARGE SCALE GENOMIC DNA]</scope>
    <source>
        <strain evidence="2 3">HS1</strain>
    </source>
</reference>
<dbReference type="Proteomes" id="UP000070560">
    <property type="component" value="Chromosome"/>
</dbReference>
<proteinExistence type="predicted"/>